<dbReference type="AlphaFoldDB" id="B8CQV6"/>
<accession>B8CQV6</accession>
<keyword evidence="2" id="KW-1185">Reference proteome</keyword>
<dbReference type="Proteomes" id="UP000000753">
    <property type="component" value="Chromosome"/>
</dbReference>
<dbReference type="HOGENOM" id="CLU_3221993_0_0_6"/>
<sequence>MNLRRMLHDSGWDLKGIPDIVNTELISALMAIYLPLWQQSHSST</sequence>
<proteinExistence type="predicted"/>
<organism evidence="1 2">
    <name type="scientific">Shewanella piezotolerans (strain WP3 / JCM 13877)</name>
    <dbReference type="NCBI Taxonomy" id="225849"/>
    <lineage>
        <taxon>Bacteria</taxon>
        <taxon>Pseudomonadati</taxon>
        <taxon>Pseudomonadota</taxon>
        <taxon>Gammaproteobacteria</taxon>
        <taxon>Alteromonadales</taxon>
        <taxon>Shewanellaceae</taxon>
        <taxon>Shewanella</taxon>
    </lineage>
</organism>
<evidence type="ECO:0000313" key="1">
    <source>
        <dbReference type="EMBL" id="ACJ30572.1"/>
    </source>
</evidence>
<dbReference type="EMBL" id="CP000472">
    <property type="protein sequence ID" value="ACJ30572.1"/>
    <property type="molecule type" value="Genomic_DNA"/>
</dbReference>
<reference evidence="1 2" key="1">
    <citation type="journal article" date="2008" name="PLoS ONE">
        <title>Environmental adaptation: genomic analysis of the piezotolerant and psychrotolerant deep-sea iron reducing bacterium Shewanella piezotolerans WP3.</title>
        <authorList>
            <person name="Wang F."/>
            <person name="Wang J."/>
            <person name="Jian H."/>
            <person name="Zhang B."/>
            <person name="Li S."/>
            <person name="Wang F."/>
            <person name="Zeng X."/>
            <person name="Gao L."/>
            <person name="Bartlett D.H."/>
            <person name="Yu J."/>
            <person name="Hu S."/>
            <person name="Xiao X."/>
        </authorList>
    </citation>
    <scope>NUCLEOTIDE SEQUENCE [LARGE SCALE GENOMIC DNA]</scope>
    <source>
        <strain evidence="2">WP3 / JCM 13877</strain>
    </source>
</reference>
<evidence type="ECO:0000313" key="2">
    <source>
        <dbReference type="Proteomes" id="UP000000753"/>
    </source>
</evidence>
<name>B8CQV6_SHEPW</name>
<dbReference type="KEGG" id="swp:swp_3896"/>
<gene>
    <name evidence="1" type="ordered locus">swp_3896</name>
</gene>
<protein>
    <submittedName>
        <fullName evidence="1">Uncharacterized protein</fullName>
    </submittedName>
</protein>